<feature type="region of interest" description="Disordered" evidence="1">
    <location>
        <begin position="673"/>
        <end position="693"/>
    </location>
</feature>
<feature type="compositionally biased region" description="Acidic residues" evidence="1">
    <location>
        <begin position="322"/>
        <end position="336"/>
    </location>
</feature>
<evidence type="ECO:0000256" key="1">
    <source>
        <dbReference type="SAM" id="MobiDB-lite"/>
    </source>
</evidence>
<feature type="region of interest" description="Disordered" evidence="1">
    <location>
        <begin position="1489"/>
        <end position="1530"/>
    </location>
</feature>
<feature type="compositionally biased region" description="Polar residues" evidence="1">
    <location>
        <begin position="337"/>
        <end position="346"/>
    </location>
</feature>
<feature type="compositionally biased region" description="Acidic residues" evidence="1">
    <location>
        <begin position="751"/>
        <end position="763"/>
    </location>
</feature>
<feature type="region of interest" description="Disordered" evidence="1">
    <location>
        <begin position="2251"/>
        <end position="2270"/>
    </location>
</feature>
<dbReference type="Pfam" id="PF07727">
    <property type="entry name" value="RVT_2"/>
    <property type="match status" value="1"/>
</dbReference>
<accession>A0A813FNE1</accession>
<feature type="compositionally biased region" description="Acidic residues" evidence="1">
    <location>
        <begin position="776"/>
        <end position="792"/>
    </location>
</feature>
<dbReference type="InterPro" id="IPR013103">
    <property type="entry name" value="RVT_2"/>
</dbReference>
<evidence type="ECO:0000313" key="3">
    <source>
        <dbReference type="EMBL" id="CAE8613639.1"/>
    </source>
</evidence>
<comment type="caution">
    <text evidence="3">The sequence shown here is derived from an EMBL/GenBank/DDBJ whole genome shotgun (WGS) entry which is preliminary data.</text>
</comment>
<sequence length="2270" mass="254211">MISRGGLELMWGLLDGAFDKLQDEKFEDAEERYNDYRRPPGCTMELYCQTLKRYKLEYLSQDKSVISDRAFAQRMLNRAGLSKSQRHTVFFNAGAVYEALQIEKVLKSRHGALMADGAEEEGEEEDEDLEQEFDEDGDEGESDDADEADEDASLTASELQEAWAAGWQAKSKTAFQRKNRGFVKGKPGEATQSSQDDPRKKNSICSSCGNKGHWKGDIECPKVKDGTDKAHVPKRVNDSHFAHFIGGVGGNTASLSGTLIIHGSFQAPSRRDARWKEERDANAAAPLITTGENEIKKSFEKERAMARMAMLKQLQEIDEKEDEASEEEFLDPDISECESSPWSVVGSSKGYAKPVMSSGKPKAHAPPPPPEMCRPTHRSPPVHPGKGGAASKGIRFEKFSHEELLELLEVMDPEGRRDLMKYLMGQTQSEDRPRATATSSSAASSGGYVEGPAPKHVPSALKKKQTDQLRRQLYYDNVSTAGKLQPSRCADVTNKAQHQCLHKLEDLLWGSNTYATWARCGRCDLKHAIYYDRKTGECFMTVVSAAFVAALVQPGEILADSGCRMSVGGQQWHDAYQERLTELNIPFKEEVQDEYFKFGAGPVIRTVESADDMGRCQMTVNYWERTYKIGWTDWKPLCYTESGHPKLGLLEFSTRHLQQLARPQRNYVVYDEDLASDSGTDSNLPELVDSSEDERDHYYYYPDSQSTAAPPSSDEGSSITSDTSYQLLELLETTAATSGALRDKKFAVDSDEEFEQREEDLQDLESVYSETSHEDGLEDPQDVEEPDSEEEESAAHFIGHSGEETDFAKSGARKVQTVLKEIHLAFQECEEKTARKAARKSRGDQQGRRPGPWRILEIFTWTCMVSMIAFDRGWETYEPLTLPGWDLFKESTQRHAMDYVRRADPDFIMMAWPCSPWSRMQRSNMRTPQQTARLMKKRQEHRALLAFILRITRRQRRNRRAFAGENPADSLAWRERPIQAAFQGCGDVVTDACCWNKRRPDTGRLVRKPTRIKGSAEICEAVNRCCPGGHEHSPTEGKMKIKVRGHTRTIGISEWSGGYTKEFAGALLEGAEQALRTAGVTPSDLETVREAFATGNTDDEEGVSDQEDTSDAGEGIPEERYMNADENSVEFDVDDSEVAADAPEAIIRCGDPSPQSPRTSTAWYLYEDAEVGWRELYCGAICQELEVPNLPGQAGTGPGGQDLCQFATFRFQPRYPHRPQASYVARHFYKSWIVHYGMPAIIVHDQGGEFQKEFIQALEQWGVASKVTAAHAGWQLVIGERAGGVLGAINSAVVHQHAIADRKDMAMSLAVSVQAKNSLLRRHGYSPEQAVFGRSVRWEPGNINSDDAGLASLSAPVSPVADFVPGTQVYFYQPLVGRGRRRTDPGAWRGPATVITKESSSRYYVSWRGRCLLVAAEQLRLASAEEAAQWHYISVDARLCGERVAETKQYEETTQQPEEKPDNVPEALELLERKNRAIKVKNDKLKRKALPPVSPLRQETPSPAVVEPVSLEGPPRESPQEEAVAGQAGPVEEELNVQRKRRILLDDLPEAIRRAMESPLAPNLKRGRFDMSNMSSGVGDSLPLLTMVASLDDGQLANRWLTREELRALRRVLKLPVTAARSHVAPRRRLMKSVTARNRLTILVGQDQHDVFVLDDESEVGRRKMPMKWRGLTIYYRKEEQPKMYEAYLTLPDGTLGATKMRKDDLKEMQKIQPFLLKLKASGKELDPRFFDQTEAAAFLESDKQEWSQWIRNNTVRILTPAEASKIPRRLIFAVPLRMVRTNKGKTAADAIQQLLAKSRLVAPGHLDPQLGEFRTDAPTTTPVAVSLAATIAASLCWKAYLFDVATAFLSGKATEREVYVRAPKEGLPAADGQPSVSPFQLKQVLKSIYGLAEAPRLWYLQARSQLEKCGYQELKLCRATFLLQDPRTGLVESICCLHVDDGFLVGNFNNPAVQKAKEYIDQHFNIKEWIDLQAQSHDYLGEKTTQHEDYSIATSMQPYIEKLEPLPVMKGDPDERELNDEERSTLRSLVMKLFWPARKMMSQILYGVSNAAQEVNQATVKTAKVVNDLVKYAKAEATAGRAQKTYRAIDLSDPLIVTYFDASFANETGGKSQAGMFAVVTDRRALDTATAANEIEKTSNKISRVVRSTMAAEASLNVPGVMVTDARSLYDHLTTTGSIPSERQTMLDLLCAKEMIETAQVSIRWVPTQRQLADHLTKTMQCKLLVKFLSTGLIALSQTISEQKVEAHKAELRKGQRQRRKAKMKAQTT</sequence>
<evidence type="ECO:0000313" key="4">
    <source>
        <dbReference type="Proteomes" id="UP000654075"/>
    </source>
</evidence>
<feature type="non-terminal residue" evidence="3">
    <location>
        <position position="2270"/>
    </location>
</feature>
<organism evidence="3 4">
    <name type="scientific">Polarella glacialis</name>
    <name type="common">Dinoflagellate</name>
    <dbReference type="NCBI Taxonomy" id="89957"/>
    <lineage>
        <taxon>Eukaryota</taxon>
        <taxon>Sar</taxon>
        <taxon>Alveolata</taxon>
        <taxon>Dinophyceae</taxon>
        <taxon>Suessiales</taxon>
        <taxon>Suessiaceae</taxon>
        <taxon>Polarella</taxon>
    </lineage>
</organism>
<name>A0A813FNE1_POLGL</name>
<dbReference type="OrthoDB" id="1645289at2759"/>
<dbReference type="OMA" id="ECESSPW"/>
<dbReference type="GO" id="GO:0003676">
    <property type="term" value="F:nucleic acid binding"/>
    <property type="evidence" value="ECO:0007669"/>
    <property type="project" value="InterPro"/>
</dbReference>
<dbReference type="Proteomes" id="UP000654075">
    <property type="component" value="Unassembled WGS sequence"/>
</dbReference>
<feature type="region of interest" description="Disordered" evidence="1">
    <location>
        <begin position="701"/>
        <end position="720"/>
    </location>
</feature>
<dbReference type="EMBL" id="CAJNNV010025286">
    <property type="protein sequence ID" value="CAE8613639.1"/>
    <property type="molecule type" value="Genomic_DNA"/>
</dbReference>
<keyword evidence="4" id="KW-1185">Reference proteome</keyword>
<feature type="compositionally biased region" description="Polar residues" evidence="1">
    <location>
        <begin position="703"/>
        <end position="720"/>
    </location>
</feature>
<proteinExistence type="predicted"/>
<dbReference type="InterPro" id="IPR036397">
    <property type="entry name" value="RNaseH_sf"/>
</dbReference>
<reference evidence="3" key="1">
    <citation type="submission" date="2021-02" db="EMBL/GenBank/DDBJ databases">
        <authorList>
            <person name="Dougan E. K."/>
            <person name="Rhodes N."/>
            <person name="Thang M."/>
            <person name="Chan C."/>
        </authorList>
    </citation>
    <scope>NUCLEOTIDE SEQUENCE</scope>
</reference>
<evidence type="ECO:0000259" key="2">
    <source>
        <dbReference type="Pfam" id="PF07727"/>
    </source>
</evidence>
<feature type="domain" description="Reverse transcriptase Ty1/copia-type" evidence="2">
    <location>
        <begin position="1775"/>
        <end position="2002"/>
    </location>
</feature>
<gene>
    <name evidence="3" type="ORF">PGLA1383_LOCUS31396</name>
</gene>
<feature type="region of interest" description="Disordered" evidence="1">
    <location>
        <begin position="176"/>
        <end position="204"/>
    </location>
</feature>
<dbReference type="Gene3D" id="3.30.420.10">
    <property type="entry name" value="Ribonuclease H-like superfamily/Ribonuclease H"/>
    <property type="match status" value="1"/>
</dbReference>
<feature type="compositionally biased region" description="Low complexity" evidence="1">
    <location>
        <begin position="435"/>
        <end position="445"/>
    </location>
</feature>
<feature type="compositionally biased region" description="Acidic residues" evidence="1">
    <location>
        <begin position="117"/>
        <end position="152"/>
    </location>
</feature>
<feature type="region of interest" description="Disordered" evidence="1">
    <location>
        <begin position="751"/>
        <end position="792"/>
    </location>
</feature>
<feature type="region of interest" description="Disordered" evidence="1">
    <location>
        <begin position="322"/>
        <end position="390"/>
    </location>
</feature>
<feature type="compositionally biased region" description="Basic residues" evidence="1">
    <location>
        <begin position="2256"/>
        <end position="2270"/>
    </location>
</feature>
<protein>
    <recommendedName>
        <fullName evidence="2">Reverse transcriptase Ty1/copia-type domain-containing protein</fullName>
    </recommendedName>
</protein>
<feature type="region of interest" description="Disordered" evidence="1">
    <location>
        <begin position="115"/>
        <end position="157"/>
    </location>
</feature>
<feature type="region of interest" description="Disordered" evidence="1">
    <location>
        <begin position="426"/>
        <end position="465"/>
    </location>
</feature>
<dbReference type="InterPro" id="IPR012337">
    <property type="entry name" value="RNaseH-like_sf"/>
</dbReference>
<feature type="region of interest" description="Disordered" evidence="1">
    <location>
        <begin position="1093"/>
        <end position="1124"/>
    </location>
</feature>
<dbReference type="SUPFAM" id="SSF53098">
    <property type="entry name" value="Ribonuclease H-like"/>
    <property type="match status" value="1"/>
</dbReference>
<feature type="compositionally biased region" description="Acidic residues" evidence="1">
    <location>
        <begin position="1097"/>
        <end position="1111"/>
    </location>
</feature>